<reference evidence="3" key="1">
    <citation type="journal article" date="2020" name="Stud. Mycol.">
        <title>101 Dothideomycetes genomes: a test case for predicting lifestyles and emergence of pathogens.</title>
        <authorList>
            <person name="Haridas S."/>
            <person name="Albert R."/>
            <person name="Binder M."/>
            <person name="Bloem J."/>
            <person name="Labutti K."/>
            <person name="Salamov A."/>
            <person name="Andreopoulos B."/>
            <person name="Baker S."/>
            <person name="Barry K."/>
            <person name="Bills G."/>
            <person name="Bluhm B."/>
            <person name="Cannon C."/>
            <person name="Castanera R."/>
            <person name="Culley D."/>
            <person name="Daum C."/>
            <person name="Ezra D."/>
            <person name="Gonzalez J."/>
            <person name="Henrissat B."/>
            <person name="Kuo A."/>
            <person name="Liang C."/>
            <person name="Lipzen A."/>
            <person name="Lutzoni F."/>
            <person name="Magnuson J."/>
            <person name="Mondo S."/>
            <person name="Nolan M."/>
            <person name="Ohm R."/>
            <person name="Pangilinan J."/>
            <person name="Park H.-J."/>
            <person name="Ramirez L."/>
            <person name="Alfaro M."/>
            <person name="Sun H."/>
            <person name="Tritt A."/>
            <person name="Yoshinaga Y."/>
            <person name="Zwiers L.-H."/>
            <person name="Turgeon B."/>
            <person name="Goodwin S."/>
            <person name="Spatafora J."/>
            <person name="Crous P."/>
            <person name="Grigoriev I."/>
        </authorList>
    </citation>
    <scope>NUCLEOTIDE SEQUENCE</scope>
    <source>
        <strain evidence="3">CBS 110217</strain>
    </source>
</reference>
<organism evidence="3 4">
    <name type="scientific">Setomelanomma holmii</name>
    <dbReference type="NCBI Taxonomy" id="210430"/>
    <lineage>
        <taxon>Eukaryota</taxon>
        <taxon>Fungi</taxon>
        <taxon>Dikarya</taxon>
        <taxon>Ascomycota</taxon>
        <taxon>Pezizomycotina</taxon>
        <taxon>Dothideomycetes</taxon>
        <taxon>Pleosporomycetidae</taxon>
        <taxon>Pleosporales</taxon>
        <taxon>Pleosporineae</taxon>
        <taxon>Phaeosphaeriaceae</taxon>
        <taxon>Setomelanomma</taxon>
    </lineage>
</organism>
<gene>
    <name evidence="3" type="ORF">EK21DRAFT_83874</name>
</gene>
<dbReference type="InterPro" id="IPR003124">
    <property type="entry name" value="WH2_dom"/>
</dbReference>
<dbReference type="Proteomes" id="UP000799777">
    <property type="component" value="Unassembled WGS sequence"/>
</dbReference>
<keyword evidence="4" id="KW-1185">Reference proteome</keyword>
<dbReference type="AlphaFoldDB" id="A0A9P4LUX2"/>
<feature type="region of interest" description="Disordered" evidence="1">
    <location>
        <begin position="262"/>
        <end position="529"/>
    </location>
</feature>
<feature type="compositionally biased region" description="Basic residues" evidence="1">
    <location>
        <begin position="81"/>
        <end position="110"/>
    </location>
</feature>
<dbReference type="GO" id="GO:0003779">
    <property type="term" value="F:actin binding"/>
    <property type="evidence" value="ECO:0007669"/>
    <property type="project" value="InterPro"/>
</dbReference>
<name>A0A9P4LUX2_9PLEO</name>
<dbReference type="EMBL" id="ML978155">
    <property type="protein sequence ID" value="KAF2036164.1"/>
    <property type="molecule type" value="Genomic_DNA"/>
</dbReference>
<feature type="compositionally biased region" description="Basic and acidic residues" evidence="1">
    <location>
        <begin position="59"/>
        <end position="80"/>
    </location>
</feature>
<evidence type="ECO:0000259" key="2">
    <source>
        <dbReference type="PROSITE" id="PS51082"/>
    </source>
</evidence>
<evidence type="ECO:0000313" key="4">
    <source>
        <dbReference type="Proteomes" id="UP000799777"/>
    </source>
</evidence>
<dbReference type="OrthoDB" id="3792561at2759"/>
<evidence type="ECO:0000313" key="3">
    <source>
        <dbReference type="EMBL" id="KAF2036164.1"/>
    </source>
</evidence>
<feature type="compositionally biased region" description="Pro residues" evidence="1">
    <location>
        <begin position="425"/>
        <end position="440"/>
    </location>
</feature>
<proteinExistence type="predicted"/>
<dbReference type="PROSITE" id="PS51082">
    <property type="entry name" value="WH2"/>
    <property type="match status" value="1"/>
</dbReference>
<feature type="region of interest" description="Disordered" evidence="1">
    <location>
        <begin position="57"/>
        <end position="216"/>
    </location>
</feature>
<feature type="compositionally biased region" description="Basic and acidic residues" evidence="1">
    <location>
        <begin position="111"/>
        <end position="125"/>
    </location>
</feature>
<sequence length="618" mass="68837">MPEEAAKPDPKSPAYRMQVARNIQDLLYGARPRDPHLSNVSTGRLILEGVVENVKIYRLSKEEEARKAKEGKKMGKGEHGKGHHRGRPHERHRHRHRHRSGDRKHGHHRGRSLEGRQRRDDSVARDHRRRPHGEGSHDRPSERGFDRNIPDLVTEGPPDNNPEYMMTGGAGPAGTLPREVAPEKCGRSGVSRSPTRRRGPDGQTLFGQLPKKKPGVGFTEHAVNTYKHIKAEHDAGYRMRSVVEQAVDTFLGKNAGDRLREAQKLLKNDPRSGGERRAEDRGRKDDSRRRHEHRNDQGQRQDHRQAEHRGRGEERQSGPRPARPKSPSGLRSGYLHEPHSRPGPFVPTHQHQSRFPQTPAIHVQDATPPSPPFEQGRAWTPTPSELAPRSHSQSPLFVPRPRSSSPHNPEAQRGSSVSSRSPSPIEMPSPPPLGPPPMPTQRPNMAPDRAALFGDIQAVPSLRKVASENKQQRSQVAGAGRVLGDESEAYPETPHSRDVEERERGQASTRSWSDAGFDDDNESERLKQFKQRLAARMGRVDPLGSARSCEEDQLMPDDRGRATMSADAQHDRNADATSEDAVPLSSNSPASFDQIDIPSNVDVGTDYLDQVGGLVICL</sequence>
<feature type="compositionally biased region" description="Basic and acidic residues" evidence="1">
    <location>
        <begin position="262"/>
        <end position="317"/>
    </location>
</feature>
<feature type="region of interest" description="Disordered" evidence="1">
    <location>
        <begin position="542"/>
        <end position="596"/>
    </location>
</feature>
<protein>
    <recommendedName>
        <fullName evidence="2">WH2 domain-containing protein</fullName>
    </recommendedName>
</protein>
<feature type="compositionally biased region" description="Basic and acidic residues" evidence="1">
    <location>
        <begin position="494"/>
        <end position="505"/>
    </location>
</feature>
<feature type="compositionally biased region" description="Low complexity" evidence="1">
    <location>
        <begin position="415"/>
        <end position="424"/>
    </location>
</feature>
<comment type="caution">
    <text evidence="3">The sequence shown here is derived from an EMBL/GenBank/DDBJ whole genome shotgun (WGS) entry which is preliminary data.</text>
</comment>
<feature type="domain" description="WH2" evidence="2">
    <location>
        <begin position="448"/>
        <end position="465"/>
    </location>
</feature>
<accession>A0A9P4LUX2</accession>
<feature type="compositionally biased region" description="Basic and acidic residues" evidence="1">
    <location>
        <begin position="132"/>
        <end position="149"/>
    </location>
</feature>
<evidence type="ECO:0000256" key="1">
    <source>
        <dbReference type="SAM" id="MobiDB-lite"/>
    </source>
</evidence>